<feature type="domain" description="4Fe-4S ferredoxin-type" evidence="5">
    <location>
        <begin position="56"/>
        <end position="87"/>
    </location>
</feature>
<dbReference type="EMBL" id="CP002361">
    <property type="protein sequence ID" value="ADR36044.1"/>
    <property type="molecule type" value="Genomic_DNA"/>
</dbReference>
<evidence type="ECO:0000259" key="5">
    <source>
        <dbReference type="PROSITE" id="PS51379"/>
    </source>
</evidence>
<organism evidence="6 7">
    <name type="scientific">Oceanithermus profundus (strain DSM 14977 / NBRC 100410 / VKM B-2274 / 506)</name>
    <dbReference type="NCBI Taxonomy" id="670487"/>
    <lineage>
        <taxon>Bacteria</taxon>
        <taxon>Thermotogati</taxon>
        <taxon>Deinococcota</taxon>
        <taxon>Deinococci</taxon>
        <taxon>Thermales</taxon>
        <taxon>Thermaceae</taxon>
        <taxon>Oceanithermus</taxon>
    </lineage>
</organism>
<evidence type="ECO:0000256" key="1">
    <source>
        <dbReference type="ARBA" id="ARBA00022485"/>
    </source>
</evidence>
<keyword evidence="3" id="KW-0408">Iron</keyword>
<keyword evidence="7" id="KW-1185">Reference proteome</keyword>
<dbReference type="SUPFAM" id="SSF54862">
    <property type="entry name" value="4Fe-4S ferredoxins"/>
    <property type="match status" value="1"/>
</dbReference>
<evidence type="ECO:0000256" key="2">
    <source>
        <dbReference type="ARBA" id="ARBA00022723"/>
    </source>
</evidence>
<dbReference type="Pfam" id="PF12798">
    <property type="entry name" value="Fer4_3"/>
    <property type="match status" value="1"/>
</dbReference>
<protein>
    <submittedName>
        <fullName evidence="6">Periplasmic nitrate reductase, ferredoxin-type protein NapF</fullName>
    </submittedName>
</protein>
<keyword evidence="2" id="KW-0479">Metal-binding</keyword>
<name>E4U741_OCEP5</name>
<dbReference type="PANTHER" id="PTHR43687">
    <property type="entry name" value="ADENYLYLSULFATE REDUCTASE, BETA SUBUNIT"/>
    <property type="match status" value="1"/>
</dbReference>
<dbReference type="InterPro" id="IPR017896">
    <property type="entry name" value="4Fe4S_Fe-S-bd"/>
</dbReference>
<dbReference type="eggNOG" id="COG1142">
    <property type="taxonomic scope" value="Bacteria"/>
</dbReference>
<dbReference type="Proteomes" id="UP000008722">
    <property type="component" value="Chromosome"/>
</dbReference>
<dbReference type="PROSITE" id="PS51379">
    <property type="entry name" value="4FE4S_FER_2"/>
    <property type="match status" value="2"/>
</dbReference>
<sequence length="153" mass="16259" precursor="true">MKRRAFLARLAPKSGRRVLPPYTTTETDFSPCLNCSGPCVTACEEETGVLVRDAAGRPFLDFQRAGCTFCRACLDACPEGVLEGPGRSPLAQVWIETGACLAHRGVVCVACKQACPEDAVTFEGMMRPRINEACTGCGLCVPACPVEAVAWSG</sequence>
<dbReference type="Gene3D" id="3.30.70.20">
    <property type="match status" value="2"/>
</dbReference>
<dbReference type="Pfam" id="PF00037">
    <property type="entry name" value="Fer4"/>
    <property type="match status" value="1"/>
</dbReference>
<gene>
    <name evidence="6" type="ordered locus">Ocepr_0586</name>
</gene>
<accession>E4U741</accession>
<dbReference type="InterPro" id="IPR017900">
    <property type="entry name" value="4Fe4S_Fe_S_CS"/>
</dbReference>
<reference evidence="7" key="1">
    <citation type="submission" date="2010-11" db="EMBL/GenBank/DDBJ databases">
        <title>The complete sequence of chromosome of Oceanithermus profundus DSM 14977.</title>
        <authorList>
            <consortium name="US DOE Joint Genome Institute (JGI-PGF)"/>
            <person name="Lucas S."/>
            <person name="Copeland A."/>
            <person name="Lapidus A."/>
            <person name="Bruce D."/>
            <person name="Goodwin L."/>
            <person name="Pitluck S."/>
            <person name="Kyrpides N."/>
            <person name="Mavromatis K."/>
            <person name="Pagani I."/>
            <person name="Ivanova N."/>
            <person name="Zhang X."/>
            <person name="Brettin T."/>
            <person name="Detter J.C."/>
            <person name="Tapia R."/>
            <person name="Han C."/>
            <person name="Land M."/>
            <person name="Hauser L."/>
            <person name="Markowitz V."/>
            <person name="Cheng J.-F."/>
            <person name="Hugenholtz P."/>
            <person name="Woyke T."/>
            <person name="Wu D."/>
            <person name="Tindall B."/>
            <person name="Faehnrich R."/>
            <person name="Brambilla E."/>
            <person name="Klenk H.-P."/>
            <person name="Eisen J.A."/>
        </authorList>
    </citation>
    <scope>NUCLEOTIDE SEQUENCE [LARGE SCALE GENOMIC DNA]</scope>
    <source>
        <strain evidence="7">DSM 14977 / NBRC 100410 / VKM B-2274 / 506</strain>
    </source>
</reference>
<dbReference type="HOGENOM" id="CLU_077329_2_0_0"/>
<dbReference type="STRING" id="670487.Ocepr_0586"/>
<reference evidence="6 7" key="2">
    <citation type="journal article" date="2011" name="Stand. Genomic Sci.">
        <title>Complete genome sequence of Oceanithermus profundus type strain (506).</title>
        <authorList>
            <person name="Pati A."/>
            <person name="Zhang X."/>
            <person name="Lapidus A."/>
            <person name="Nolan M."/>
            <person name="Lucas S."/>
            <person name="Del Rio T.G."/>
            <person name="Tice H."/>
            <person name="Cheng J.F."/>
            <person name="Tapia R."/>
            <person name="Han C."/>
            <person name="Goodwin L."/>
            <person name="Pitluck S."/>
            <person name="Liolios K."/>
            <person name="Pagani I."/>
            <person name="Ivanova N."/>
            <person name="Mavromatis K."/>
            <person name="Chen A."/>
            <person name="Palaniappan K."/>
            <person name="Hauser L."/>
            <person name="Jeffries C.D."/>
            <person name="Brambilla E.M."/>
            <person name="Rohl A."/>
            <person name="Mwirichia R."/>
            <person name="Rohde M."/>
            <person name="Tindall B.J."/>
            <person name="Sikorski J."/>
            <person name="Wirth R."/>
            <person name="Goker M."/>
            <person name="Woyke T."/>
            <person name="Detter J.C."/>
            <person name="Bristow J."/>
            <person name="Eisen J.A."/>
            <person name="Markowitz V."/>
            <person name="Hugenholtz P."/>
            <person name="Kyrpides N.C."/>
            <person name="Klenk H.P."/>
            <person name="Land M."/>
        </authorList>
    </citation>
    <scope>NUCLEOTIDE SEQUENCE [LARGE SCALE GENOMIC DNA]</scope>
    <source>
        <strain evidence="7">DSM 14977 / NBRC 100410 / VKM B-2274 / 506</strain>
    </source>
</reference>
<dbReference type="KEGG" id="opr:Ocepr_0586"/>
<dbReference type="PROSITE" id="PS00198">
    <property type="entry name" value="4FE4S_FER_1"/>
    <property type="match status" value="1"/>
</dbReference>
<feature type="domain" description="4Fe-4S ferredoxin-type" evidence="5">
    <location>
        <begin position="126"/>
        <end position="153"/>
    </location>
</feature>
<evidence type="ECO:0000256" key="3">
    <source>
        <dbReference type="ARBA" id="ARBA00023004"/>
    </source>
</evidence>
<dbReference type="OrthoDB" id="9810688at2"/>
<evidence type="ECO:0000256" key="4">
    <source>
        <dbReference type="ARBA" id="ARBA00023014"/>
    </source>
</evidence>
<keyword evidence="4" id="KW-0411">Iron-sulfur</keyword>
<proteinExistence type="predicted"/>
<dbReference type="GO" id="GO:0051539">
    <property type="term" value="F:4 iron, 4 sulfur cluster binding"/>
    <property type="evidence" value="ECO:0007669"/>
    <property type="project" value="UniProtKB-KW"/>
</dbReference>
<evidence type="ECO:0000313" key="7">
    <source>
        <dbReference type="Proteomes" id="UP000008722"/>
    </source>
</evidence>
<dbReference type="RefSeq" id="WP_013457214.1">
    <property type="nucleotide sequence ID" value="NC_014761.1"/>
</dbReference>
<dbReference type="AlphaFoldDB" id="E4U741"/>
<keyword evidence="1" id="KW-0004">4Fe-4S</keyword>
<dbReference type="InterPro" id="IPR050572">
    <property type="entry name" value="Fe-S_Ferredoxin"/>
</dbReference>
<dbReference type="GO" id="GO:0046872">
    <property type="term" value="F:metal ion binding"/>
    <property type="evidence" value="ECO:0007669"/>
    <property type="project" value="UniProtKB-KW"/>
</dbReference>
<dbReference type="PANTHER" id="PTHR43687:SF1">
    <property type="entry name" value="FERREDOXIN III"/>
    <property type="match status" value="1"/>
</dbReference>
<evidence type="ECO:0000313" key="6">
    <source>
        <dbReference type="EMBL" id="ADR36044.1"/>
    </source>
</evidence>